<dbReference type="Proteomes" id="UP001629113">
    <property type="component" value="Unassembled WGS sequence"/>
</dbReference>
<gene>
    <name evidence="2" type="ORF">PVAG01_03171</name>
</gene>
<organism evidence="2 3">
    <name type="scientific">Phlyctema vagabunda</name>
    <dbReference type="NCBI Taxonomy" id="108571"/>
    <lineage>
        <taxon>Eukaryota</taxon>
        <taxon>Fungi</taxon>
        <taxon>Dikarya</taxon>
        <taxon>Ascomycota</taxon>
        <taxon>Pezizomycotina</taxon>
        <taxon>Leotiomycetes</taxon>
        <taxon>Helotiales</taxon>
        <taxon>Dermateaceae</taxon>
        <taxon>Phlyctema</taxon>
    </lineage>
</organism>
<sequence length="96" mass="9960">MSTGSHRSTEEPQRVDSARADAEWKADPGLGNLVHDAEGPGSNVDRSHKAATLPEAEADGDSHDDIVSGEGSRGIKGWTGDGKGPVNPEESAPKKS</sequence>
<name>A0ABR4PT24_9HELO</name>
<dbReference type="EMBL" id="JBFCZG010000002">
    <property type="protein sequence ID" value="KAL3426380.1"/>
    <property type="molecule type" value="Genomic_DNA"/>
</dbReference>
<proteinExistence type="predicted"/>
<feature type="region of interest" description="Disordered" evidence="1">
    <location>
        <begin position="1"/>
        <end position="96"/>
    </location>
</feature>
<comment type="caution">
    <text evidence="2">The sequence shown here is derived from an EMBL/GenBank/DDBJ whole genome shotgun (WGS) entry which is preliminary data.</text>
</comment>
<keyword evidence="3" id="KW-1185">Reference proteome</keyword>
<evidence type="ECO:0000313" key="3">
    <source>
        <dbReference type="Proteomes" id="UP001629113"/>
    </source>
</evidence>
<evidence type="ECO:0000313" key="2">
    <source>
        <dbReference type="EMBL" id="KAL3426380.1"/>
    </source>
</evidence>
<feature type="compositionally biased region" description="Basic and acidic residues" evidence="1">
    <location>
        <begin position="7"/>
        <end position="26"/>
    </location>
</feature>
<protein>
    <submittedName>
        <fullName evidence="2">Uncharacterized protein</fullName>
    </submittedName>
</protein>
<accession>A0ABR4PT24</accession>
<reference evidence="2 3" key="1">
    <citation type="submission" date="2024-06" db="EMBL/GenBank/DDBJ databases">
        <title>Complete genome of Phlyctema vagabunda strain 19-DSS-EL-015.</title>
        <authorList>
            <person name="Fiorenzani C."/>
        </authorList>
    </citation>
    <scope>NUCLEOTIDE SEQUENCE [LARGE SCALE GENOMIC DNA]</scope>
    <source>
        <strain evidence="2 3">19-DSS-EL-015</strain>
    </source>
</reference>
<evidence type="ECO:0000256" key="1">
    <source>
        <dbReference type="SAM" id="MobiDB-lite"/>
    </source>
</evidence>
<feature type="compositionally biased region" description="Gly residues" evidence="1">
    <location>
        <begin position="71"/>
        <end position="83"/>
    </location>
</feature>